<protein>
    <submittedName>
        <fullName evidence="1">Uncharacterized protein</fullName>
    </submittedName>
</protein>
<comment type="caution">
    <text evidence="1">The sequence shown here is derived from an EMBL/GenBank/DDBJ whole genome shotgun (WGS) entry which is preliminary data.</text>
</comment>
<gene>
    <name evidence="1" type="ORF">EZ444_03125</name>
</gene>
<organism evidence="1 2">
    <name type="scientific">Pedobacter hiemivivus</name>
    <dbReference type="NCBI Taxonomy" id="2530454"/>
    <lineage>
        <taxon>Bacteria</taxon>
        <taxon>Pseudomonadati</taxon>
        <taxon>Bacteroidota</taxon>
        <taxon>Sphingobacteriia</taxon>
        <taxon>Sphingobacteriales</taxon>
        <taxon>Sphingobacteriaceae</taxon>
        <taxon>Pedobacter</taxon>
    </lineage>
</organism>
<dbReference type="AlphaFoldDB" id="A0A4R0NIQ0"/>
<proteinExistence type="predicted"/>
<dbReference type="OrthoDB" id="1439547at2"/>
<accession>A0A4R0NIQ0</accession>
<evidence type="ECO:0000313" key="1">
    <source>
        <dbReference type="EMBL" id="TCC99677.1"/>
    </source>
</evidence>
<evidence type="ECO:0000313" key="2">
    <source>
        <dbReference type="Proteomes" id="UP000291117"/>
    </source>
</evidence>
<dbReference type="Proteomes" id="UP000291117">
    <property type="component" value="Unassembled WGS sequence"/>
</dbReference>
<name>A0A4R0NIQ0_9SPHI</name>
<sequence length="196" mass="22462">MKYYIIKNKQMPWGDYGNVLAYGFISKNATGDIIIERMGPMIPAIYLYNKYIAVVDGLKNTIESSSLKGYVFKQAKKEKIVKLEWEGWDANEKIHDKPKSGEPEDFILKRKHDPELAEKLPGIWVMILNTTSAGQIDLSKKNVGDYSHISIDLTDWDGSDLFRTPQLGHLFCTEKAKEVLEKYTAYLNFFEIQTNG</sequence>
<dbReference type="EMBL" id="SJSM01000001">
    <property type="protein sequence ID" value="TCC99677.1"/>
    <property type="molecule type" value="Genomic_DNA"/>
</dbReference>
<keyword evidence="2" id="KW-1185">Reference proteome</keyword>
<reference evidence="1 2" key="1">
    <citation type="submission" date="2019-02" db="EMBL/GenBank/DDBJ databases">
        <title>Pedobacter sp. RP-3-8 sp. nov., isolated from Arctic soil.</title>
        <authorList>
            <person name="Dahal R.H."/>
        </authorList>
    </citation>
    <scope>NUCLEOTIDE SEQUENCE [LARGE SCALE GENOMIC DNA]</scope>
    <source>
        <strain evidence="1 2">RP-3-8</strain>
    </source>
</reference>
<dbReference type="RefSeq" id="WP_131607116.1">
    <property type="nucleotide sequence ID" value="NZ_SJSM01000001.1"/>
</dbReference>